<accession>A0A2H2ZL45</accession>
<sequence>MPIDYEMVEPRVYDLLEGQQPDFDNGELEEAQALAKTELIRNKSIPFKYWLEQQCPSCRNTESQTAPCVTIRRGLHEFMMETSPDYAARKELMLDLGFVATRGSSASQCLRIGHLSAGNVPARAWAVESFVKTELPSPWRQPWFPDRGLTLFERPVPSGNTASDEAFQKATNWFRECQDTHARCSIGEATEMPDRVLDIAAQDAASGVRLVHTHGRKARYACLSHRWGTDTSKALKQNIDSLCGGVSWDYLSPTYQDSITFLRKFSNWHQQEYGEEIRYIWIDSLCIIQDSKSDWKKHSLKMSDIYSNSSLTLVESHGLHTEKRLFQDSASRNPPRHVTVRDAQGKDHELHYRHTICHPTFMVADDNVPVWKRAWVFQERLLSHRLLVFGADELSWQCTGHHKCECSLDELHTQTHGLLREWGHGIHIPLHSTNSRRDMYEALGDDPSHKQLRQAWRLVVEAYSRLDYTYRSDTLFAIAGLAKNFNARMGGKSYFAGIWYDELKDGEAAEDFEPQAETALDLLWRLAYFKDAQRENLPAPAVPISWSWASPECPIIYPFANDQVLNQYSLVASIGGAANVPKLPDDHEKPREWVKDDMYTEVPPSAIALAGPLWKTELAAVPFSFTIDNTEYSEYTYFLGAMSVEVFKESAVGSTIQQKRLLVAPPEEGDESAESAIKKMPPLVFYPDSMNTMITESLYCLPMASFKRLPIKSTVKEKTVLAALVLEPVGHKANFEGYDPDLSHRDASELVFRRVGLAYTADGGWTDEHDRMLEKLPTNIVYLVQ</sequence>
<organism evidence="2 3">
    <name type="scientific">Trichoderma parareesei</name>
    <name type="common">Filamentous fungus</name>
    <dbReference type="NCBI Taxonomy" id="858221"/>
    <lineage>
        <taxon>Eukaryota</taxon>
        <taxon>Fungi</taxon>
        <taxon>Dikarya</taxon>
        <taxon>Ascomycota</taxon>
        <taxon>Pezizomycotina</taxon>
        <taxon>Sordariomycetes</taxon>
        <taxon>Hypocreomycetidae</taxon>
        <taxon>Hypocreales</taxon>
        <taxon>Hypocreaceae</taxon>
        <taxon>Trichoderma</taxon>
    </lineage>
</organism>
<proteinExistence type="predicted"/>
<dbReference type="InterPro" id="IPR010730">
    <property type="entry name" value="HET"/>
</dbReference>
<dbReference type="OrthoDB" id="4885943at2759"/>
<protein>
    <submittedName>
        <fullName evidence="2">HET protein</fullName>
    </submittedName>
</protein>
<evidence type="ECO:0000313" key="3">
    <source>
        <dbReference type="Proteomes" id="UP000219286"/>
    </source>
</evidence>
<evidence type="ECO:0000313" key="2">
    <source>
        <dbReference type="EMBL" id="OTA03890.1"/>
    </source>
</evidence>
<dbReference type="Pfam" id="PF06985">
    <property type="entry name" value="HET"/>
    <property type="match status" value="1"/>
</dbReference>
<dbReference type="EMBL" id="LFMI01000456">
    <property type="protein sequence ID" value="OTA03890.1"/>
    <property type="molecule type" value="Genomic_DNA"/>
</dbReference>
<feature type="domain" description="Heterokaryon incompatibility" evidence="1">
    <location>
        <begin position="220"/>
        <end position="379"/>
    </location>
</feature>
<name>A0A2H2ZL45_TRIPA</name>
<dbReference type="AlphaFoldDB" id="A0A2H2ZL45"/>
<reference evidence="2 3" key="1">
    <citation type="journal article" date="2015" name="Genome Announc.">
        <title>Genome sequence and annotation of Trichoderma parareesei, the ancestor of the cellulase producer Trichoderma reesei.</title>
        <authorList>
            <person name="Yang D."/>
            <person name="Pomraning K."/>
            <person name="Kopchinskiy A."/>
            <person name="Karimi Aghcheh R."/>
            <person name="Atanasova L."/>
            <person name="Chenthamara K."/>
            <person name="Baker S.E."/>
            <person name="Zhang R."/>
            <person name="Shen Q."/>
            <person name="Freitag M."/>
            <person name="Kubicek C.P."/>
            <person name="Druzhinina I.S."/>
        </authorList>
    </citation>
    <scope>NUCLEOTIDE SEQUENCE [LARGE SCALE GENOMIC DNA]</scope>
    <source>
        <strain evidence="2 3">CBS 125925</strain>
    </source>
</reference>
<dbReference type="Proteomes" id="UP000219286">
    <property type="component" value="Unassembled WGS sequence"/>
</dbReference>
<dbReference type="PANTHER" id="PTHR33112:SF13">
    <property type="entry name" value="HETEROKARYON INCOMPATIBILITY DOMAIN-CONTAINING PROTEIN"/>
    <property type="match status" value="1"/>
</dbReference>
<dbReference type="PANTHER" id="PTHR33112">
    <property type="entry name" value="DOMAIN PROTEIN, PUTATIVE-RELATED"/>
    <property type="match status" value="1"/>
</dbReference>
<comment type="caution">
    <text evidence="2">The sequence shown here is derived from an EMBL/GenBank/DDBJ whole genome shotgun (WGS) entry which is preliminary data.</text>
</comment>
<gene>
    <name evidence="2" type="ORF">A9Z42_0044350</name>
</gene>
<evidence type="ECO:0000259" key="1">
    <source>
        <dbReference type="Pfam" id="PF06985"/>
    </source>
</evidence>
<keyword evidence="3" id="KW-1185">Reference proteome</keyword>